<evidence type="ECO:0000256" key="5">
    <source>
        <dbReference type="ARBA" id="ARBA00022679"/>
    </source>
</evidence>
<keyword evidence="20" id="KW-1185">Reference proteome</keyword>
<dbReference type="EMBL" id="PGOL01002386">
    <property type="protein sequence ID" value="PKI48449.1"/>
    <property type="molecule type" value="Genomic_DNA"/>
</dbReference>
<dbReference type="GO" id="GO:0016020">
    <property type="term" value="C:membrane"/>
    <property type="evidence" value="ECO:0007669"/>
    <property type="project" value="UniProtKB-SubCell"/>
</dbReference>
<keyword evidence="12 15" id="KW-0472">Membrane</keyword>
<dbReference type="PROSITE" id="PS50089">
    <property type="entry name" value="ZF_RING_2"/>
    <property type="match status" value="1"/>
</dbReference>
<comment type="pathway">
    <text evidence="3">Protein modification; protein ubiquitination.</text>
</comment>
<keyword evidence="10" id="KW-0862">Zinc</keyword>
<evidence type="ECO:0000256" key="1">
    <source>
        <dbReference type="ARBA" id="ARBA00000900"/>
    </source>
</evidence>
<dbReference type="FunFam" id="3.30.40.10:FF:000187">
    <property type="entry name" value="E3 ubiquitin-protein ligase ATL6"/>
    <property type="match status" value="1"/>
</dbReference>
<dbReference type="AlphaFoldDB" id="A0A218VVP4"/>
<evidence type="ECO:0000256" key="6">
    <source>
        <dbReference type="ARBA" id="ARBA00022692"/>
    </source>
</evidence>
<evidence type="ECO:0000256" key="8">
    <source>
        <dbReference type="ARBA" id="ARBA00022771"/>
    </source>
</evidence>
<dbReference type="EC" id="2.3.2.27" evidence="4"/>
<keyword evidence="9" id="KW-0833">Ubl conjugation pathway</keyword>
<dbReference type="Proteomes" id="UP000233551">
    <property type="component" value="Unassembled WGS sequence"/>
</dbReference>
<comment type="catalytic activity">
    <reaction evidence="1">
        <text>S-ubiquitinyl-[E2 ubiquitin-conjugating enzyme]-L-cysteine + [acceptor protein]-L-lysine = [E2 ubiquitin-conjugating enzyme]-L-cysteine + N(6)-ubiquitinyl-[acceptor protein]-L-lysine.</text>
        <dbReference type="EC" id="2.3.2.27"/>
    </reaction>
</comment>
<evidence type="ECO:0000313" key="18">
    <source>
        <dbReference type="EMBL" id="PKI48449.1"/>
    </source>
</evidence>
<evidence type="ECO:0000256" key="12">
    <source>
        <dbReference type="ARBA" id="ARBA00023136"/>
    </source>
</evidence>
<dbReference type="GO" id="GO:0061630">
    <property type="term" value="F:ubiquitin protein ligase activity"/>
    <property type="evidence" value="ECO:0007669"/>
    <property type="project" value="UniProtKB-EC"/>
</dbReference>
<evidence type="ECO:0000256" key="2">
    <source>
        <dbReference type="ARBA" id="ARBA00004167"/>
    </source>
</evidence>
<dbReference type="Gene3D" id="3.30.40.10">
    <property type="entry name" value="Zinc/RING finger domain, C3HC4 (zinc finger)"/>
    <property type="match status" value="1"/>
</dbReference>
<dbReference type="PANTHER" id="PTHR46719:SF7">
    <property type="entry name" value="RING-H2 FINGER PROTEIN ATL71-RELATED"/>
    <property type="match status" value="1"/>
</dbReference>
<feature type="domain" description="RING-type" evidence="16">
    <location>
        <begin position="97"/>
        <end position="139"/>
    </location>
</feature>
<dbReference type="CDD" id="cd16454">
    <property type="entry name" value="RING-H2_PA-TM-RING"/>
    <property type="match status" value="1"/>
</dbReference>
<evidence type="ECO:0000256" key="7">
    <source>
        <dbReference type="ARBA" id="ARBA00022723"/>
    </source>
</evidence>
<feature type="transmembrane region" description="Helical" evidence="15">
    <location>
        <begin position="20"/>
        <end position="44"/>
    </location>
</feature>
<dbReference type="OrthoDB" id="8062037at2759"/>
<dbReference type="Pfam" id="PF13639">
    <property type="entry name" value="zf-RING_2"/>
    <property type="match status" value="1"/>
</dbReference>
<evidence type="ECO:0000256" key="11">
    <source>
        <dbReference type="ARBA" id="ARBA00022989"/>
    </source>
</evidence>
<evidence type="ECO:0000256" key="4">
    <source>
        <dbReference type="ARBA" id="ARBA00012483"/>
    </source>
</evidence>
<evidence type="ECO:0000256" key="14">
    <source>
        <dbReference type="PROSITE-ProRule" id="PRU00175"/>
    </source>
</evidence>
<comment type="subcellular location">
    <subcellularLocation>
        <location evidence="2">Membrane</location>
        <topology evidence="2">Single-pass membrane protein</topology>
    </subcellularLocation>
</comment>
<reference evidence="19" key="1">
    <citation type="journal article" date="2017" name="Plant J.">
        <title>The pomegranate (Punica granatum L.) genome and the genomics of punicalagin biosynthesis.</title>
        <authorList>
            <person name="Qin G."/>
            <person name="Xu C."/>
            <person name="Ming R."/>
            <person name="Tang H."/>
            <person name="Guyot R."/>
            <person name="Kramer E.M."/>
            <person name="Hu Y."/>
            <person name="Yi X."/>
            <person name="Qi Y."/>
            <person name="Xu X."/>
            <person name="Gao Z."/>
            <person name="Pan H."/>
            <person name="Jian J."/>
            <person name="Tian Y."/>
            <person name="Yue Z."/>
            <person name="Xu Y."/>
        </authorList>
    </citation>
    <scope>NUCLEOTIDE SEQUENCE [LARGE SCALE GENOMIC DNA]</scope>
    <source>
        <strain evidence="19">cv. Dabenzi</strain>
    </source>
</reference>
<evidence type="ECO:0000256" key="9">
    <source>
        <dbReference type="ARBA" id="ARBA00022786"/>
    </source>
</evidence>
<name>A0A218VVP4_PUNGR</name>
<dbReference type="GeneID" id="116196193"/>
<evidence type="ECO:0000256" key="15">
    <source>
        <dbReference type="SAM" id="Phobius"/>
    </source>
</evidence>
<dbReference type="STRING" id="22663.A0A218VVP4"/>
<reference evidence="18 20" key="3">
    <citation type="submission" date="2017-11" db="EMBL/GenBank/DDBJ databases">
        <title>De-novo sequencing of pomegranate (Punica granatum L.) genome.</title>
        <authorList>
            <person name="Akparov Z."/>
            <person name="Amiraslanov A."/>
            <person name="Hajiyeva S."/>
            <person name="Abbasov M."/>
            <person name="Kaur K."/>
            <person name="Hamwieh A."/>
            <person name="Solovyev V."/>
            <person name="Salamov A."/>
            <person name="Braich B."/>
            <person name="Kosarev P."/>
            <person name="Mahmoud A."/>
            <person name="Hajiyev E."/>
            <person name="Babayeva S."/>
            <person name="Izzatullayeva V."/>
            <person name="Mammadov A."/>
            <person name="Mammadov A."/>
            <person name="Sharifova S."/>
            <person name="Ojaghi J."/>
            <person name="Eynullazada K."/>
            <person name="Bayramov B."/>
            <person name="Abdulazimova A."/>
            <person name="Shahmuradov I."/>
        </authorList>
    </citation>
    <scope>NUCLEOTIDE SEQUENCE [LARGE SCALE GENOMIC DNA]</scope>
    <source>
        <strain evidence="18">AG2017</strain>
        <strain evidence="20">cv. AG2017</strain>
        <tissue evidence="18">Leaf</tissue>
    </source>
</reference>
<proteinExistence type="inferred from homology"/>
<reference evidence="17" key="2">
    <citation type="submission" date="2017-06" db="EMBL/GenBank/DDBJ databases">
        <title>The pomegranate genome and the genomics of punicalagin biosynthesis.</title>
        <authorList>
            <person name="Xu C."/>
        </authorList>
    </citation>
    <scope>NUCLEOTIDE SEQUENCE [LARGE SCALE GENOMIC DNA]</scope>
    <source>
        <tissue evidence="17">Fresh leaf</tissue>
    </source>
</reference>
<dbReference type="InterPro" id="IPR001841">
    <property type="entry name" value="Znf_RING"/>
</dbReference>
<dbReference type="GO" id="GO:0008270">
    <property type="term" value="F:zinc ion binding"/>
    <property type="evidence" value="ECO:0007669"/>
    <property type="project" value="UniProtKB-KW"/>
</dbReference>
<comment type="similarity">
    <text evidence="13">Belongs to the RING-type zinc finger family. ATL subfamily.</text>
</comment>
<dbReference type="EMBL" id="MTKT01005817">
    <property type="protein sequence ID" value="OWM64081.1"/>
    <property type="molecule type" value="Genomic_DNA"/>
</dbReference>
<evidence type="ECO:0000256" key="10">
    <source>
        <dbReference type="ARBA" id="ARBA00022833"/>
    </source>
</evidence>
<evidence type="ECO:0000259" key="16">
    <source>
        <dbReference type="PROSITE" id="PS50089"/>
    </source>
</evidence>
<evidence type="ECO:0000313" key="17">
    <source>
        <dbReference type="EMBL" id="OWM64081.1"/>
    </source>
</evidence>
<organism evidence="17 19">
    <name type="scientific">Punica granatum</name>
    <name type="common">Pomegranate</name>
    <dbReference type="NCBI Taxonomy" id="22663"/>
    <lineage>
        <taxon>Eukaryota</taxon>
        <taxon>Viridiplantae</taxon>
        <taxon>Streptophyta</taxon>
        <taxon>Embryophyta</taxon>
        <taxon>Tracheophyta</taxon>
        <taxon>Spermatophyta</taxon>
        <taxon>Magnoliopsida</taxon>
        <taxon>eudicotyledons</taxon>
        <taxon>Gunneridae</taxon>
        <taxon>Pentapetalae</taxon>
        <taxon>rosids</taxon>
        <taxon>malvids</taxon>
        <taxon>Myrtales</taxon>
        <taxon>Lythraceae</taxon>
        <taxon>Punica</taxon>
    </lineage>
</organism>
<evidence type="ECO:0000256" key="13">
    <source>
        <dbReference type="ARBA" id="ARBA00024209"/>
    </source>
</evidence>
<protein>
    <recommendedName>
        <fullName evidence="4">RING-type E3 ubiquitin transferase</fullName>
        <ecNumber evidence="4">2.3.2.27</ecNumber>
    </recommendedName>
</protein>
<comment type="caution">
    <text evidence="17">The sequence shown here is derived from an EMBL/GenBank/DDBJ whole genome shotgun (WGS) entry which is preliminary data.</text>
</comment>
<keyword evidence="6 15" id="KW-0812">Transmembrane</keyword>
<dbReference type="SUPFAM" id="SSF57850">
    <property type="entry name" value="RING/U-box"/>
    <property type="match status" value="1"/>
</dbReference>
<evidence type="ECO:0000313" key="19">
    <source>
        <dbReference type="Proteomes" id="UP000197138"/>
    </source>
</evidence>
<dbReference type="InterPro" id="IPR045899">
    <property type="entry name" value="ATL71-like"/>
</dbReference>
<dbReference type="PANTHER" id="PTHR46719">
    <property type="entry name" value="TRANSCRIPTION FACTOR C2H2 FAMILY-RELATED"/>
    <property type="match status" value="1"/>
</dbReference>
<evidence type="ECO:0000313" key="20">
    <source>
        <dbReference type="Proteomes" id="UP000233551"/>
    </source>
</evidence>
<keyword evidence="11 15" id="KW-1133">Transmembrane helix</keyword>
<dbReference type="SMART" id="SM00184">
    <property type="entry name" value="RING"/>
    <property type="match status" value="1"/>
</dbReference>
<accession>A0A218VVP4</accession>
<dbReference type="InterPro" id="IPR013083">
    <property type="entry name" value="Znf_RING/FYVE/PHD"/>
</dbReference>
<gene>
    <name evidence="17" type="ORF">CDL15_Pgr011536</name>
    <name evidence="18" type="ORF">CRG98_031154</name>
</gene>
<keyword evidence="8 14" id="KW-0863">Zinc-finger</keyword>
<evidence type="ECO:0000256" key="3">
    <source>
        <dbReference type="ARBA" id="ARBA00004906"/>
    </source>
</evidence>
<dbReference type="Proteomes" id="UP000197138">
    <property type="component" value="Unassembled WGS sequence"/>
</dbReference>
<sequence>MMSNSAGISPSDSQGTISSLAYDVTFVIGFVLLILLILLACCICSRAERQAQNLQFRDGAPARQGHGINEATLSSYPKLSYSKAKHERGGESIASGCSICLVDYKESDMLRSLPRCGHMFHVKCVDPWLRMHSTCPICRTSPHLGTRVSIPETGLPPS</sequence>
<keyword evidence="7" id="KW-0479">Metal-binding</keyword>
<keyword evidence="5" id="KW-0808">Transferase</keyword>